<dbReference type="RefSeq" id="WP_055734114.1">
    <property type="nucleotide sequence ID" value="NZ_BMDY01000012.1"/>
</dbReference>
<evidence type="ECO:0000256" key="7">
    <source>
        <dbReference type="ARBA" id="ARBA00022777"/>
    </source>
</evidence>
<evidence type="ECO:0000256" key="1">
    <source>
        <dbReference type="ARBA" id="ARBA00005051"/>
    </source>
</evidence>
<dbReference type="CDD" id="cd00483">
    <property type="entry name" value="HPPK"/>
    <property type="match status" value="1"/>
</dbReference>
<dbReference type="SUPFAM" id="SSF55083">
    <property type="entry name" value="6-hydroxymethyl-7,8-dihydropterin pyrophosphokinase, HPPK"/>
    <property type="match status" value="1"/>
</dbReference>
<dbReference type="PROSITE" id="PS00794">
    <property type="entry name" value="HPPK"/>
    <property type="match status" value="1"/>
</dbReference>
<organism evidence="14 15">
    <name type="scientific">Agarivorans gilvus</name>
    <dbReference type="NCBI Taxonomy" id="680279"/>
    <lineage>
        <taxon>Bacteria</taxon>
        <taxon>Pseudomonadati</taxon>
        <taxon>Pseudomonadota</taxon>
        <taxon>Gammaproteobacteria</taxon>
        <taxon>Alteromonadales</taxon>
        <taxon>Alteromonadaceae</taxon>
        <taxon>Agarivorans</taxon>
    </lineage>
</organism>
<keyword evidence="9" id="KW-0289">Folate biosynthesis</keyword>
<keyword evidence="15" id="KW-1185">Reference proteome</keyword>
<feature type="domain" description="7,8-dihydro-6-hydroxymethylpterin-pyrophosphokinase" evidence="13">
    <location>
        <begin position="89"/>
        <end position="100"/>
    </location>
</feature>
<evidence type="ECO:0000256" key="6">
    <source>
        <dbReference type="ARBA" id="ARBA00022741"/>
    </source>
</evidence>
<dbReference type="InterPro" id="IPR035907">
    <property type="entry name" value="Hppk_sf"/>
</dbReference>
<dbReference type="PANTHER" id="PTHR43071">
    <property type="entry name" value="2-AMINO-4-HYDROXY-6-HYDROXYMETHYLDIHYDROPTERIDINE PYROPHOSPHOKINASE"/>
    <property type="match status" value="1"/>
</dbReference>
<evidence type="ECO:0000256" key="10">
    <source>
        <dbReference type="ARBA" id="ARBA00029409"/>
    </source>
</evidence>
<evidence type="ECO:0000256" key="4">
    <source>
        <dbReference type="ARBA" id="ARBA00016218"/>
    </source>
</evidence>
<gene>
    <name evidence="14" type="ORF">GCM10007414_22410</name>
</gene>
<evidence type="ECO:0000259" key="13">
    <source>
        <dbReference type="PROSITE" id="PS00794"/>
    </source>
</evidence>
<evidence type="ECO:0000256" key="5">
    <source>
        <dbReference type="ARBA" id="ARBA00022679"/>
    </source>
</evidence>
<comment type="similarity">
    <text evidence="2">Belongs to the HPPK family.</text>
</comment>
<dbReference type="Gene3D" id="3.30.70.560">
    <property type="entry name" value="7,8-Dihydro-6-hydroxymethylpterin-pyrophosphokinase HPPK"/>
    <property type="match status" value="1"/>
</dbReference>
<keyword evidence="8" id="KW-0067">ATP-binding</keyword>
<dbReference type="Pfam" id="PF01288">
    <property type="entry name" value="HPPK"/>
    <property type="match status" value="1"/>
</dbReference>
<comment type="function">
    <text evidence="10">Catalyzes the transfer of pyrophosphate from adenosine triphosphate (ATP) to 6-hydroxymethyl-7,8-dihydropterin, an enzymatic step in folate biosynthesis pathway.</text>
</comment>
<protein>
    <recommendedName>
        <fullName evidence="4">2-amino-4-hydroxy-6-hydroxymethyldihydropteridine pyrophosphokinase</fullName>
        <ecNumber evidence="3">2.7.6.3</ecNumber>
    </recommendedName>
    <alternativeName>
        <fullName evidence="11">6-hydroxymethyl-7,8-dihydropterin pyrophosphokinase</fullName>
    </alternativeName>
    <alternativeName>
        <fullName evidence="12">7,8-dihydro-6-hydroxymethylpterin-pyrophosphokinase</fullName>
    </alternativeName>
</protein>
<evidence type="ECO:0000256" key="8">
    <source>
        <dbReference type="ARBA" id="ARBA00022840"/>
    </source>
</evidence>
<dbReference type="NCBIfam" id="TIGR01498">
    <property type="entry name" value="folK"/>
    <property type="match status" value="1"/>
</dbReference>
<evidence type="ECO:0000313" key="15">
    <source>
        <dbReference type="Proteomes" id="UP000651977"/>
    </source>
</evidence>
<keyword evidence="5" id="KW-0808">Transferase</keyword>
<evidence type="ECO:0000256" key="2">
    <source>
        <dbReference type="ARBA" id="ARBA00005810"/>
    </source>
</evidence>
<evidence type="ECO:0000256" key="9">
    <source>
        <dbReference type="ARBA" id="ARBA00022909"/>
    </source>
</evidence>
<evidence type="ECO:0000256" key="3">
    <source>
        <dbReference type="ARBA" id="ARBA00013253"/>
    </source>
</evidence>
<dbReference type="Proteomes" id="UP000651977">
    <property type="component" value="Unassembled WGS sequence"/>
</dbReference>
<dbReference type="EC" id="2.7.6.3" evidence="3"/>
<proteinExistence type="inferred from homology"/>
<dbReference type="InterPro" id="IPR000550">
    <property type="entry name" value="Hppk"/>
</dbReference>
<evidence type="ECO:0000256" key="11">
    <source>
        <dbReference type="ARBA" id="ARBA00029766"/>
    </source>
</evidence>
<keyword evidence="6" id="KW-0547">Nucleotide-binding</keyword>
<reference evidence="15" key="1">
    <citation type="journal article" date="2019" name="Int. J. Syst. Evol. Microbiol.">
        <title>The Global Catalogue of Microorganisms (GCM) 10K type strain sequencing project: providing services to taxonomists for standard genome sequencing and annotation.</title>
        <authorList>
            <consortium name="The Broad Institute Genomics Platform"/>
            <consortium name="The Broad Institute Genome Sequencing Center for Infectious Disease"/>
            <person name="Wu L."/>
            <person name="Ma J."/>
        </authorList>
    </citation>
    <scope>NUCLEOTIDE SEQUENCE [LARGE SCALE GENOMIC DNA]</scope>
    <source>
        <strain evidence="15">CGMCC 1.10131</strain>
    </source>
</reference>
<accession>A0ABQ1I476</accession>
<evidence type="ECO:0000256" key="12">
    <source>
        <dbReference type="ARBA" id="ARBA00033413"/>
    </source>
</evidence>
<evidence type="ECO:0000313" key="14">
    <source>
        <dbReference type="EMBL" id="GGB08490.1"/>
    </source>
</evidence>
<sequence>MSHCFLALGSNLVEPLQQAIAARQTLAASQQINLLAASSLYRSRPMGPQDQPDYLNAVLHISTELSPLELLDFTQDIEQQQGRVRKQQRWGPRTLDLDILLYDQEVIDTPRLSIPHYGMKQREFVLLPLAEIAADLCLPDGSSVAQLAESIDNNGLEIFKRPQDWA</sequence>
<keyword evidence="7" id="KW-0418">Kinase</keyword>
<name>A0ABQ1I476_9ALTE</name>
<dbReference type="PANTHER" id="PTHR43071:SF1">
    <property type="entry name" value="2-AMINO-4-HYDROXY-6-HYDROXYMETHYLDIHYDROPTERIDINE PYROPHOSPHOKINASE"/>
    <property type="match status" value="1"/>
</dbReference>
<comment type="pathway">
    <text evidence="1">Cofactor biosynthesis; tetrahydrofolate biosynthesis; 2-amino-4-hydroxy-6-hydroxymethyl-7,8-dihydropteridine diphosphate from 7,8-dihydroneopterin triphosphate: step 4/4.</text>
</comment>
<dbReference type="EMBL" id="BMDY01000012">
    <property type="protein sequence ID" value="GGB08490.1"/>
    <property type="molecule type" value="Genomic_DNA"/>
</dbReference>
<comment type="caution">
    <text evidence="14">The sequence shown here is derived from an EMBL/GenBank/DDBJ whole genome shotgun (WGS) entry which is preliminary data.</text>
</comment>